<reference evidence="1" key="2">
    <citation type="journal article" date="2015" name="Data Brief">
        <title>Shoot transcriptome of the giant reed, Arundo donax.</title>
        <authorList>
            <person name="Barrero R.A."/>
            <person name="Guerrero F.D."/>
            <person name="Moolhuijzen P."/>
            <person name="Goolsby J.A."/>
            <person name="Tidwell J."/>
            <person name="Bellgard S.E."/>
            <person name="Bellgard M.I."/>
        </authorList>
    </citation>
    <scope>NUCLEOTIDE SEQUENCE</scope>
    <source>
        <tissue evidence="1">Shoot tissue taken approximately 20 cm above the soil surface</tissue>
    </source>
</reference>
<name>A0A0A9C5T5_ARUDO</name>
<sequence>MSNNRVSPLLLFYVLMQEKDAKPSYSCLSAETPLPQTETVFLPHFTI</sequence>
<dbReference type="AlphaFoldDB" id="A0A0A9C5T5"/>
<reference evidence="1" key="1">
    <citation type="submission" date="2014-09" db="EMBL/GenBank/DDBJ databases">
        <authorList>
            <person name="Magalhaes I.L.F."/>
            <person name="Oliveira U."/>
            <person name="Santos F.R."/>
            <person name="Vidigal T.H.D.A."/>
            <person name="Brescovit A.D."/>
            <person name="Santos A.J."/>
        </authorList>
    </citation>
    <scope>NUCLEOTIDE SEQUENCE</scope>
    <source>
        <tissue evidence="1">Shoot tissue taken approximately 20 cm above the soil surface</tissue>
    </source>
</reference>
<proteinExistence type="predicted"/>
<dbReference type="EMBL" id="GBRH01226281">
    <property type="protein sequence ID" value="JAD71614.1"/>
    <property type="molecule type" value="Transcribed_RNA"/>
</dbReference>
<organism evidence="1">
    <name type="scientific">Arundo donax</name>
    <name type="common">Giant reed</name>
    <name type="synonym">Donax arundinaceus</name>
    <dbReference type="NCBI Taxonomy" id="35708"/>
    <lineage>
        <taxon>Eukaryota</taxon>
        <taxon>Viridiplantae</taxon>
        <taxon>Streptophyta</taxon>
        <taxon>Embryophyta</taxon>
        <taxon>Tracheophyta</taxon>
        <taxon>Spermatophyta</taxon>
        <taxon>Magnoliopsida</taxon>
        <taxon>Liliopsida</taxon>
        <taxon>Poales</taxon>
        <taxon>Poaceae</taxon>
        <taxon>PACMAD clade</taxon>
        <taxon>Arundinoideae</taxon>
        <taxon>Arundineae</taxon>
        <taxon>Arundo</taxon>
    </lineage>
</organism>
<protein>
    <submittedName>
        <fullName evidence="1">Uncharacterized protein</fullName>
    </submittedName>
</protein>
<accession>A0A0A9C5T5</accession>
<evidence type="ECO:0000313" key="1">
    <source>
        <dbReference type="EMBL" id="JAD71614.1"/>
    </source>
</evidence>